<feature type="compositionally biased region" description="Low complexity" evidence="1">
    <location>
        <begin position="7"/>
        <end position="21"/>
    </location>
</feature>
<accession>A0ABU6QNY5</accession>
<keyword evidence="3" id="KW-1185">Reference proteome</keyword>
<evidence type="ECO:0000313" key="3">
    <source>
        <dbReference type="Proteomes" id="UP001341840"/>
    </source>
</evidence>
<evidence type="ECO:0000313" key="2">
    <source>
        <dbReference type="EMBL" id="MED6113202.1"/>
    </source>
</evidence>
<evidence type="ECO:0008006" key="4">
    <source>
        <dbReference type="Google" id="ProtNLM"/>
    </source>
</evidence>
<organism evidence="2 3">
    <name type="scientific">Stylosanthes scabra</name>
    <dbReference type="NCBI Taxonomy" id="79078"/>
    <lineage>
        <taxon>Eukaryota</taxon>
        <taxon>Viridiplantae</taxon>
        <taxon>Streptophyta</taxon>
        <taxon>Embryophyta</taxon>
        <taxon>Tracheophyta</taxon>
        <taxon>Spermatophyta</taxon>
        <taxon>Magnoliopsida</taxon>
        <taxon>eudicotyledons</taxon>
        <taxon>Gunneridae</taxon>
        <taxon>Pentapetalae</taxon>
        <taxon>rosids</taxon>
        <taxon>fabids</taxon>
        <taxon>Fabales</taxon>
        <taxon>Fabaceae</taxon>
        <taxon>Papilionoideae</taxon>
        <taxon>50 kb inversion clade</taxon>
        <taxon>dalbergioids sensu lato</taxon>
        <taxon>Dalbergieae</taxon>
        <taxon>Pterocarpus clade</taxon>
        <taxon>Stylosanthes</taxon>
    </lineage>
</organism>
<dbReference type="Proteomes" id="UP001341840">
    <property type="component" value="Unassembled WGS sequence"/>
</dbReference>
<feature type="region of interest" description="Disordered" evidence="1">
    <location>
        <begin position="1"/>
        <end position="21"/>
    </location>
</feature>
<reference evidence="2 3" key="1">
    <citation type="journal article" date="2023" name="Plants (Basel)">
        <title>Bridging the Gap: Combining Genomics and Transcriptomics Approaches to Understand Stylosanthes scabra, an Orphan Legume from the Brazilian Caatinga.</title>
        <authorList>
            <person name="Ferreira-Neto J.R.C."/>
            <person name="da Silva M.D."/>
            <person name="Binneck E."/>
            <person name="de Melo N.F."/>
            <person name="da Silva R.H."/>
            <person name="de Melo A.L.T.M."/>
            <person name="Pandolfi V."/>
            <person name="Bustamante F.O."/>
            <person name="Brasileiro-Vidal A.C."/>
            <person name="Benko-Iseppon A.M."/>
        </authorList>
    </citation>
    <scope>NUCLEOTIDE SEQUENCE [LARGE SCALE GENOMIC DNA]</scope>
    <source>
        <tissue evidence="2">Leaves</tissue>
    </source>
</reference>
<gene>
    <name evidence="2" type="ORF">PIB30_068691</name>
</gene>
<dbReference type="EMBL" id="JASCZI010000741">
    <property type="protein sequence ID" value="MED6113202.1"/>
    <property type="molecule type" value="Genomic_DNA"/>
</dbReference>
<name>A0ABU6QNY5_9FABA</name>
<proteinExistence type="predicted"/>
<evidence type="ECO:0000256" key="1">
    <source>
        <dbReference type="SAM" id="MobiDB-lite"/>
    </source>
</evidence>
<comment type="caution">
    <text evidence="2">The sequence shown here is derived from an EMBL/GenBank/DDBJ whole genome shotgun (WGS) entry which is preliminary data.</text>
</comment>
<sequence>MASPNDSSVNSTNNTINSNSNNTSIVSSFSQNFFQQKLFPPLCNKLCESNHKTWLQQALGAIRGQLLEDHLYPSRFPPQYESDEHLSYEIWQTISYYFEQTAQYKIKQLKSELKTIKKRGLTI</sequence>
<protein>
    <recommendedName>
        <fullName evidence="4">LAGLIDADG homing endonuclease</fullName>
    </recommendedName>
</protein>